<protein>
    <recommendedName>
        <fullName evidence="4">F-box domain-containing protein</fullName>
    </recommendedName>
</protein>
<comment type="caution">
    <text evidence="2">The sequence shown here is derived from an EMBL/GenBank/DDBJ whole genome shotgun (WGS) entry which is preliminary data.</text>
</comment>
<reference evidence="2 3" key="1">
    <citation type="submission" date="2019-03" db="EMBL/GenBank/DDBJ databases">
        <title>Draft genome sequence of Xylaria hypoxylon DSM 108379, a ubiquitous saprotrophic-parasitic fungi on hardwood.</title>
        <authorList>
            <person name="Buettner E."/>
            <person name="Leonhardt S."/>
            <person name="Gebauer A.M."/>
            <person name="Liers C."/>
            <person name="Hofrichter M."/>
            <person name="Kellner H."/>
        </authorList>
    </citation>
    <scope>NUCLEOTIDE SEQUENCE [LARGE SCALE GENOMIC DNA]</scope>
    <source>
        <strain evidence="2 3">DSM 108379</strain>
    </source>
</reference>
<gene>
    <name evidence="2" type="ORF">E0Z10_g10436</name>
</gene>
<dbReference type="AlphaFoldDB" id="A0A4Z0YL10"/>
<evidence type="ECO:0000313" key="2">
    <source>
        <dbReference type="EMBL" id="TGJ78326.1"/>
    </source>
</evidence>
<evidence type="ECO:0000256" key="1">
    <source>
        <dbReference type="SAM" id="MobiDB-lite"/>
    </source>
</evidence>
<organism evidence="2 3">
    <name type="scientific">Xylaria hypoxylon</name>
    <dbReference type="NCBI Taxonomy" id="37992"/>
    <lineage>
        <taxon>Eukaryota</taxon>
        <taxon>Fungi</taxon>
        <taxon>Dikarya</taxon>
        <taxon>Ascomycota</taxon>
        <taxon>Pezizomycotina</taxon>
        <taxon>Sordariomycetes</taxon>
        <taxon>Xylariomycetidae</taxon>
        <taxon>Xylariales</taxon>
        <taxon>Xylariaceae</taxon>
        <taxon>Xylaria</taxon>
    </lineage>
</organism>
<feature type="region of interest" description="Disordered" evidence="1">
    <location>
        <begin position="569"/>
        <end position="594"/>
    </location>
</feature>
<accession>A0A4Z0YL10</accession>
<evidence type="ECO:0000313" key="3">
    <source>
        <dbReference type="Proteomes" id="UP000297716"/>
    </source>
</evidence>
<name>A0A4Z0YL10_9PEZI</name>
<dbReference type="OrthoDB" id="4760524at2759"/>
<keyword evidence="3" id="KW-1185">Reference proteome</keyword>
<evidence type="ECO:0008006" key="4">
    <source>
        <dbReference type="Google" id="ProtNLM"/>
    </source>
</evidence>
<sequence length="625" mass="71773">MKYNLRQTCLNHEFNHTNPISTNPENPTGTLNPGSMFRGAANKFRTSSCCQRLNEAVYRLTHGRKRSPLREHGRFGASYIRLASETSLGENPMIHYLPTSEECKAFAEGRRRIRARMNAASLAPRTTSKPKSRSLDDLPPEILIKIWKYVAETPSWFHVRYGSRQIYPVTINTNREHWVNKRWYFAAEFRRSLSQHPIQDNMRRYAEKVLHTTFLFKYTYRNGVAGPLVQTTADAAYSMLEWSRADTGCKPFKIRLQGVDRFPIVRPAVDWFFFENYVGALAAKAFNVADMQHASHMLRVSTVVLKLEDVYRGICLSLNGRSDRRAREPWRVDRSSVVKYIRRMTLVFGTLAEYTAQLEKCVILVGELRRGVQPSDLQEISVEWACPENESPSIDTQREITTFPRVSPNDRAMIRFVHQELEYFAKLQREWQNDMLRSPDGQVWLADIGHEKGSMRSEWLASTEGRIWRETTEEGEAWLGTASGHWWLASILGSRWLETPQGLDWLDSEAGVVFLRSPMARAWASVDNGEGDGTQTRGRVETRRKLPRKKWFDTGRGRAWVAENCPDYRVPAAPEPPRSEDAGNSASELPGHPALFRVRPPPHWGFVMVPAKVENCPRVKTVKAM</sequence>
<dbReference type="Proteomes" id="UP000297716">
    <property type="component" value="Unassembled WGS sequence"/>
</dbReference>
<dbReference type="EMBL" id="SKBN01000409">
    <property type="protein sequence ID" value="TGJ78326.1"/>
    <property type="molecule type" value="Genomic_DNA"/>
</dbReference>
<proteinExistence type="predicted"/>